<dbReference type="Gene3D" id="3.40.50.2000">
    <property type="entry name" value="Glycogen Phosphorylase B"/>
    <property type="match status" value="2"/>
</dbReference>
<comment type="caution">
    <text evidence="2">The sequence shown here is derived from an EMBL/GenBank/DDBJ whole genome shotgun (WGS) entry which is preliminary data.</text>
</comment>
<dbReference type="GO" id="GO:0016757">
    <property type="term" value="F:glycosyltransferase activity"/>
    <property type="evidence" value="ECO:0007669"/>
    <property type="project" value="UniProtKB-ARBA"/>
</dbReference>
<dbReference type="Pfam" id="PF13439">
    <property type="entry name" value="Glyco_transf_4"/>
    <property type="match status" value="1"/>
</dbReference>
<feature type="domain" description="Glycosyltransferase subfamily 4-like N-terminal" evidence="1">
    <location>
        <begin position="22"/>
        <end position="183"/>
    </location>
</feature>
<proteinExistence type="predicted"/>
<dbReference type="InterPro" id="IPR028098">
    <property type="entry name" value="Glyco_trans_4-like_N"/>
</dbReference>
<evidence type="ECO:0000313" key="3">
    <source>
        <dbReference type="Proteomes" id="UP000295135"/>
    </source>
</evidence>
<protein>
    <submittedName>
        <fullName evidence="2">Glycosyltransferase involved in cell wall biosynthesis</fullName>
    </submittedName>
</protein>
<keyword evidence="2" id="KW-0808">Transferase</keyword>
<evidence type="ECO:0000313" key="2">
    <source>
        <dbReference type="EMBL" id="TCS71937.1"/>
    </source>
</evidence>
<dbReference type="Proteomes" id="UP000295135">
    <property type="component" value="Unassembled WGS sequence"/>
</dbReference>
<name>A0A4R3JXX9_9PROT</name>
<accession>A0A4R3JXX9</accession>
<dbReference type="CDD" id="cd03801">
    <property type="entry name" value="GT4_PimA-like"/>
    <property type="match status" value="1"/>
</dbReference>
<dbReference type="OrthoDB" id="9775208at2"/>
<dbReference type="RefSeq" id="WP_126463677.1">
    <property type="nucleotide sequence ID" value="NZ_AP018721.1"/>
</dbReference>
<evidence type="ECO:0000259" key="1">
    <source>
        <dbReference type="Pfam" id="PF13439"/>
    </source>
</evidence>
<dbReference type="Pfam" id="PF13692">
    <property type="entry name" value="Glyco_trans_1_4"/>
    <property type="match status" value="1"/>
</dbReference>
<dbReference type="AlphaFoldDB" id="A0A4R3JXX9"/>
<dbReference type="EMBL" id="SLZY01000007">
    <property type="protein sequence ID" value="TCS71937.1"/>
    <property type="molecule type" value="Genomic_DNA"/>
</dbReference>
<reference evidence="2 3" key="1">
    <citation type="submission" date="2019-03" db="EMBL/GenBank/DDBJ databases">
        <title>Genomic Encyclopedia of Type Strains, Phase IV (KMG-IV): sequencing the most valuable type-strain genomes for metagenomic binning, comparative biology and taxonomic classification.</title>
        <authorList>
            <person name="Goeker M."/>
        </authorList>
    </citation>
    <scope>NUCLEOTIDE SEQUENCE [LARGE SCALE GENOMIC DNA]</scope>
    <source>
        <strain evidence="2 3">DSM 103923</strain>
    </source>
</reference>
<gene>
    <name evidence="2" type="ORF">EDC61_10775</name>
</gene>
<organism evidence="2 3">
    <name type="scientific">Sulfuritortus calidifontis</name>
    <dbReference type="NCBI Taxonomy" id="1914471"/>
    <lineage>
        <taxon>Bacteria</taxon>
        <taxon>Pseudomonadati</taxon>
        <taxon>Pseudomonadota</taxon>
        <taxon>Betaproteobacteria</taxon>
        <taxon>Nitrosomonadales</taxon>
        <taxon>Thiobacillaceae</taxon>
        <taxon>Sulfuritortus</taxon>
    </lineage>
</organism>
<dbReference type="SUPFAM" id="SSF53756">
    <property type="entry name" value="UDP-Glycosyltransferase/glycogen phosphorylase"/>
    <property type="match status" value="1"/>
</dbReference>
<dbReference type="PANTHER" id="PTHR12526">
    <property type="entry name" value="GLYCOSYLTRANSFERASE"/>
    <property type="match status" value="1"/>
</dbReference>
<sequence>MHVLYVDRIGAKSIWGLMGHIAVGFMAQGGRATCVMWDDGRHAFSQDVPGGVEVVRIQVPPKHRPWDLIRQHWVFARAFRKLLRRLRPDIVHTNFAVPSIVARWVSAREDVPVIVSTQHELYGSMRLHYRWGLRLTERYCAAVVYVSHAVARSFGRKAGSMEGVQPHGARQHVVIPNGVDIDRIRAATADVAERVPGRLVCAGRMVPVKGQQWLIEALPEVVGRHPKIQLRLIGSGPMEATLRRRVAELDLEDNVTFLGWLPHDVVLREMAAAELVVVPSSQVQEGFGLVVAEALVCGTPLVVSDIPVFRELLTGVDGVAHFFPPGDVQALADALAGLPFATAAESGIAQHTLPVAQLERLSANRMTNAYLQLYRALSSGYQR</sequence>
<keyword evidence="3" id="KW-1185">Reference proteome</keyword>